<accession>U4L9F8</accession>
<evidence type="ECO:0000256" key="1">
    <source>
        <dbReference type="SAM" id="MobiDB-lite"/>
    </source>
</evidence>
<feature type="region of interest" description="Disordered" evidence="1">
    <location>
        <begin position="1"/>
        <end position="24"/>
    </location>
</feature>
<dbReference type="EMBL" id="HF935315">
    <property type="protein sequence ID" value="CCX06819.1"/>
    <property type="molecule type" value="Genomic_DNA"/>
</dbReference>
<evidence type="ECO:0000313" key="3">
    <source>
        <dbReference type="Proteomes" id="UP000018144"/>
    </source>
</evidence>
<dbReference type="Proteomes" id="UP000018144">
    <property type="component" value="Unassembled WGS sequence"/>
</dbReference>
<evidence type="ECO:0000313" key="2">
    <source>
        <dbReference type="EMBL" id="CCX06819.1"/>
    </source>
</evidence>
<proteinExistence type="predicted"/>
<gene>
    <name evidence="2" type="ORF">PCON_06406</name>
</gene>
<organism evidence="2 3">
    <name type="scientific">Pyronema omphalodes (strain CBS 100304)</name>
    <name type="common">Pyronema confluens</name>
    <dbReference type="NCBI Taxonomy" id="1076935"/>
    <lineage>
        <taxon>Eukaryota</taxon>
        <taxon>Fungi</taxon>
        <taxon>Dikarya</taxon>
        <taxon>Ascomycota</taxon>
        <taxon>Pezizomycotina</taxon>
        <taxon>Pezizomycetes</taxon>
        <taxon>Pezizales</taxon>
        <taxon>Pyronemataceae</taxon>
        <taxon>Pyronema</taxon>
    </lineage>
</organism>
<reference evidence="2 3" key="1">
    <citation type="journal article" date="2013" name="PLoS Genet.">
        <title>The genome and development-dependent transcriptomes of Pyronema confluens: a window into fungal evolution.</title>
        <authorList>
            <person name="Traeger S."/>
            <person name="Altegoer F."/>
            <person name="Freitag M."/>
            <person name="Gabaldon T."/>
            <person name="Kempken F."/>
            <person name="Kumar A."/>
            <person name="Marcet-Houben M."/>
            <person name="Poggeler S."/>
            <person name="Stajich J.E."/>
            <person name="Nowrousian M."/>
        </authorList>
    </citation>
    <scope>NUCLEOTIDE SEQUENCE [LARGE SCALE GENOMIC DNA]</scope>
    <source>
        <strain evidence="3">CBS 100304</strain>
        <tissue evidence="2">Vegetative mycelium</tissue>
    </source>
</reference>
<protein>
    <submittedName>
        <fullName evidence="2">Uncharacterized protein</fullName>
    </submittedName>
</protein>
<name>U4L9F8_PYROM</name>
<sequence>MDASTQPFQYPSSNQHSRFDLTQG</sequence>
<keyword evidence="3" id="KW-1185">Reference proteome</keyword>
<dbReference type="AlphaFoldDB" id="U4L9F8"/>